<feature type="region of interest" description="Disordered" evidence="1">
    <location>
        <begin position="99"/>
        <end position="121"/>
    </location>
</feature>
<protein>
    <submittedName>
        <fullName evidence="2">Uncharacterized protein</fullName>
    </submittedName>
</protein>
<evidence type="ECO:0000313" key="2">
    <source>
        <dbReference type="EMBL" id="CAG6732843.1"/>
    </source>
</evidence>
<dbReference type="EMBL" id="HBUF01388141">
    <property type="protein sequence ID" value="CAG6732842.1"/>
    <property type="molecule type" value="Transcribed_RNA"/>
</dbReference>
<evidence type="ECO:0000256" key="1">
    <source>
        <dbReference type="SAM" id="MobiDB-lite"/>
    </source>
</evidence>
<proteinExistence type="predicted"/>
<name>A0A8D8YQ91_9HEMI</name>
<dbReference type="EMBL" id="HBUF01388140">
    <property type="protein sequence ID" value="CAG6732841.1"/>
    <property type="molecule type" value="Transcribed_RNA"/>
</dbReference>
<organism evidence="2">
    <name type="scientific">Cacopsylla melanoneura</name>
    <dbReference type="NCBI Taxonomy" id="428564"/>
    <lineage>
        <taxon>Eukaryota</taxon>
        <taxon>Metazoa</taxon>
        <taxon>Ecdysozoa</taxon>
        <taxon>Arthropoda</taxon>
        <taxon>Hexapoda</taxon>
        <taxon>Insecta</taxon>
        <taxon>Pterygota</taxon>
        <taxon>Neoptera</taxon>
        <taxon>Paraneoptera</taxon>
        <taxon>Hemiptera</taxon>
        <taxon>Sternorrhyncha</taxon>
        <taxon>Psylloidea</taxon>
        <taxon>Psyllidae</taxon>
        <taxon>Psyllinae</taxon>
        <taxon>Cacopsylla</taxon>
    </lineage>
</organism>
<dbReference type="AlphaFoldDB" id="A0A8D8YQ91"/>
<accession>A0A8D8YQ91</accession>
<reference evidence="2" key="1">
    <citation type="submission" date="2021-05" db="EMBL/GenBank/DDBJ databases">
        <authorList>
            <person name="Alioto T."/>
            <person name="Alioto T."/>
            <person name="Gomez Garrido J."/>
        </authorList>
    </citation>
    <scope>NUCLEOTIDE SEQUENCE</scope>
</reference>
<dbReference type="EMBL" id="HBUF01388142">
    <property type="protein sequence ID" value="CAG6732843.1"/>
    <property type="molecule type" value="Transcribed_RNA"/>
</dbReference>
<sequence>MELQRRLNYKRHWSDEEADPVLDYFKTFIRTSIRNKTGFKDLPKQEDILTFLQKHKQIERPWKQIKDFVRNHVVSQRRMRAEDPLLAIMLGIQDKVDDFNEKKQREQDEREKKQQDEEKRK</sequence>